<organism evidence="8 9">
    <name type="scientific">Actinokineospora spheciospongiae</name>
    <dbReference type="NCBI Taxonomy" id="909613"/>
    <lineage>
        <taxon>Bacteria</taxon>
        <taxon>Bacillati</taxon>
        <taxon>Actinomycetota</taxon>
        <taxon>Actinomycetes</taxon>
        <taxon>Pseudonocardiales</taxon>
        <taxon>Pseudonocardiaceae</taxon>
        <taxon>Actinokineospora</taxon>
    </lineage>
</organism>
<dbReference type="GO" id="GO:0030170">
    <property type="term" value="F:pyridoxal phosphate binding"/>
    <property type="evidence" value="ECO:0007669"/>
    <property type="project" value="UniProtKB-UniRule"/>
</dbReference>
<comment type="subunit">
    <text evidence="2 6">Homodimer.</text>
</comment>
<comment type="similarity">
    <text evidence="6">Belongs to the class-II pyridoxal-phosphate-dependent aminotransferase family.</text>
</comment>
<dbReference type="Gene3D" id="3.90.1150.10">
    <property type="entry name" value="Aspartate Aminotransferase, domain 1"/>
    <property type="match status" value="1"/>
</dbReference>
<evidence type="ECO:0000256" key="2">
    <source>
        <dbReference type="ARBA" id="ARBA00011738"/>
    </source>
</evidence>
<dbReference type="GO" id="GO:0000105">
    <property type="term" value="P:L-histidine biosynthetic process"/>
    <property type="evidence" value="ECO:0007669"/>
    <property type="project" value="InterPro"/>
</dbReference>
<dbReference type="InterPro" id="IPR015422">
    <property type="entry name" value="PyrdxlP-dep_Trfase_small"/>
</dbReference>
<dbReference type="InterPro" id="IPR024892">
    <property type="entry name" value="ArAT"/>
</dbReference>
<keyword evidence="5 6" id="KW-0663">Pyridoxal phosphate</keyword>
<dbReference type="RefSeq" id="WP_035282034.1">
    <property type="nucleotide sequence ID" value="NZ_AYXG01000089.1"/>
</dbReference>
<dbReference type="NCBIfam" id="NF002878">
    <property type="entry name" value="PRK03321.1"/>
    <property type="match status" value="1"/>
</dbReference>
<keyword evidence="3 6" id="KW-0032">Aminotransferase</keyword>
<comment type="cofactor">
    <cofactor evidence="1 6">
        <name>pyridoxal 5'-phosphate</name>
        <dbReference type="ChEBI" id="CHEBI:597326"/>
    </cofactor>
</comment>
<dbReference type="InterPro" id="IPR015421">
    <property type="entry name" value="PyrdxlP-dep_Trfase_major"/>
</dbReference>
<comment type="caution">
    <text evidence="8">The sequence shown here is derived from an EMBL/GenBank/DDBJ whole genome shotgun (WGS) entry which is preliminary data.</text>
</comment>
<dbReference type="EMBL" id="AYXG01000089">
    <property type="protein sequence ID" value="EWC62081.1"/>
    <property type="molecule type" value="Genomic_DNA"/>
</dbReference>
<dbReference type="OrthoDB" id="9809616at2"/>
<evidence type="ECO:0000259" key="7">
    <source>
        <dbReference type="Pfam" id="PF00155"/>
    </source>
</evidence>
<keyword evidence="4 6" id="KW-0808">Transferase</keyword>
<keyword evidence="9" id="KW-1185">Reference proteome</keyword>
<dbReference type="Proteomes" id="UP000019277">
    <property type="component" value="Unassembled WGS sequence"/>
</dbReference>
<dbReference type="InterPro" id="IPR050106">
    <property type="entry name" value="HistidinolP_aminotransfase"/>
</dbReference>
<comment type="catalytic activity">
    <reaction evidence="6">
        <text>an aromatic L-alpha-amino acid + 2-oxoglutarate = an aromatic oxo-acid + L-glutamate</text>
        <dbReference type="Rhea" id="RHEA:17533"/>
        <dbReference type="ChEBI" id="CHEBI:16810"/>
        <dbReference type="ChEBI" id="CHEBI:29985"/>
        <dbReference type="ChEBI" id="CHEBI:73309"/>
        <dbReference type="ChEBI" id="CHEBI:84824"/>
        <dbReference type="EC" id="2.6.1.57"/>
    </reaction>
</comment>
<dbReference type="eggNOG" id="COG0079">
    <property type="taxonomic scope" value="Bacteria"/>
</dbReference>
<dbReference type="GO" id="GO:0008793">
    <property type="term" value="F:aromatic-amino-acid transaminase activity"/>
    <property type="evidence" value="ECO:0007669"/>
    <property type="project" value="UniProtKB-UniRule"/>
</dbReference>
<dbReference type="PANTHER" id="PTHR43643">
    <property type="entry name" value="HISTIDINOL-PHOSPHATE AMINOTRANSFERASE 2"/>
    <property type="match status" value="1"/>
</dbReference>
<dbReference type="InterPro" id="IPR001917">
    <property type="entry name" value="Aminotrans_II_pyridoxalP_BS"/>
</dbReference>
<dbReference type="Pfam" id="PF00155">
    <property type="entry name" value="Aminotran_1_2"/>
    <property type="match status" value="1"/>
</dbReference>
<accession>W7IZV1</accession>
<proteinExistence type="inferred from homology"/>
<dbReference type="InterPro" id="IPR015424">
    <property type="entry name" value="PyrdxlP-dep_Trfase"/>
</dbReference>
<dbReference type="InterPro" id="IPR004839">
    <property type="entry name" value="Aminotransferase_I/II_large"/>
</dbReference>
<sequence>MTVRTRADLASIPGYVPGRSVPGAVKLASNEVSLGPLPSVVAAIAEAAGQVNRYPDSGAAELVAALSARLDVPGSHVSVGCGSVTLCQQLIQATCTAEDEVVFPWRSFEAYPIITQVVGAQQVRVPLTPGHALDVDAMVAAITPRTRLVFVCTPNNPTGTALTAAELDRFIAAAPADALVVIDEAYREFVDDESVPDGVELAKAAWAAGRDNVAVLRTFSKAYGLAGLRVGYLVAPPAVIEVVRKVFVPFGVNALAQAAALASLRAEDELLARCRDIVAERTRVRTELLALGYDVPPTQANFVWLPLADRTQAFNEHCMEHKLVVRAFPGDGARVTISTPEENDLFLEAARTFPRN</sequence>
<dbReference type="InterPro" id="IPR005861">
    <property type="entry name" value="HisP_aminotrans"/>
</dbReference>
<gene>
    <name evidence="6" type="primary">pat</name>
    <name evidence="8" type="ORF">UO65_2595</name>
</gene>
<dbReference type="GO" id="GO:0004400">
    <property type="term" value="F:histidinol-phosphate transaminase activity"/>
    <property type="evidence" value="ECO:0007669"/>
    <property type="project" value="InterPro"/>
</dbReference>
<evidence type="ECO:0000256" key="6">
    <source>
        <dbReference type="HAMAP-Rule" id="MF_01513"/>
    </source>
</evidence>
<dbReference type="Gene3D" id="3.40.640.10">
    <property type="entry name" value="Type I PLP-dependent aspartate aminotransferase-like (Major domain)"/>
    <property type="match status" value="1"/>
</dbReference>
<dbReference type="HAMAP" id="MF_01023">
    <property type="entry name" value="HisC_aminotrans_2"/>
    <property type="match status" value="1"/>
</dbReference>
<evidence type="ECO:0000313" key="8">
    <source>
        <dbReference type="EMBL" id="EWC62081.1"/>
    </source>
</evidence>
<dbReference type="PROSITE" id="PS00599">
    <property type="entry name" value="AA_TRANSFER_CLASS_2"/>
    <property type="match status" value="1"/>
</dbReference>
<dbReference type="PANTHER" id="PTHR43643:SF3">
    <property type="entry name" value="HISTIDINOL-PHOSPHATE AMINOTRANSFERASE"/>
    <property type="match status" value="1"/>
</dbReference>
<dbReference type="PATRIC" id="fig|909613.9.peg.2600"/>
<dbReference type="CDD" id="cd00609">
    <property type="entry name" value="AAT_like"/>
    <property type="match status" value="1"/>
</dbReference>
<name>W7IZV1_9PSEU</name>
<dbReference type="AlphaFoldDB" id="W7IZV1"/>
<evidence type="ECO:0000313" key="9">
    <source>
        <dbReference type="Proteomes" id="UP000019277"/>
    </source>
</evidence>
<feature type="domain" description="Aminotransferase class I/classII large" evidence="7">
    <location>
        <begin position="25"/>
        <end position="348"/>
    </location>
</feature>
<evidence type="ECO:0000256" key="1">
    <source>
        <dbReference type="ARBA" id="ARBA00001933"/>
    </source>
</evidence>
<dbReference type="HAMAP" id="MF_01513">
    <property type="entry name" value="Phe_aminotrans_2"/>
    <property type="match status" value="1"/>
</dbReference>
<comment type="function">
    <text evidence="6">Aminotransferase that catalyzes the conversion of aromatic amino acids and 2-oxoglutarate into corresponding aromatic oxo acids and L-glutamate.</text>
</comment>
<evidence type="ECO:0000256" key="5">
    <source>
        <dbReference type="ARBA" id="ARBA00022898"/>
    </source>
</evidence>
<dbReference type="NCBIfam" id="TIGR01141">
    <property type="entry name" value="hisC"/>
    <property type="match status" value="1"/>
</dbReference>
<feature type="modified residue" description="N6-(pyridoxal phosphate)lysine" evidence="6">
    <location>
        <position position="221"/>
    </location>
</feature>
<evidence type="ECO:0000256" key="3">
    <source>
        <dbReference type="ARBA" id="ARBA00022576"/>
    </source>
</evidence>
<reference evidence="8 9" key="1">
    <citation type="journal article" date="2014" name="Genome Announc.">
        <title>Draft Genome Sequence of the Antitrypanosomally Active Sponge-Associated Bacterium Actinokineospora sp. Strain EG49.</title>
        <authorList>
            <person name="Harjes J."/>
            <person name="Ryu T."/>
            <person name="Abdelmohsen U.R."/>
            <person name="Moitinho-Silva L."/>
            <person name="Horn H."/>
            <person name="Ravasi T."/>
            <person name="Hentschel U."/>
        </authorList>
    </citation>
    <scope>NUCLEOTIDE SEQUENCE [LARGE SCALE GENOMIC DNA]</scope>
    <source>
        <strain evidence="8 9">EG49</strain>
    </source>
</reference>
<dbReference type="EC" id="2.6.1.57" evidence="6"/>
<evidence type="ECO:0000256" key="4">
    <source>
        <dbReference type="ARBA" id="ARBA00022679"/>
    </source>
</evidence>
<dbReference type="STRING" id="909613.UO65_2595"/>
<protein>
    <recommendedName>
        <fullName evidence="6">Aromatic amino acid aminotransferase</fullName>
        <shortName evidence="6">ArAT</shortName>
        <ecNumber evidence="6">2.6.1.57</ecNumber>
    </recommendedName>
</protein>
<dbReference type="SUPFAM" id="SSF53383">
    <property type="entry name" value="PLP-dependent transferases"/>
    <property type="match status" value="1"/>
</dbReference>